<proteinExistence type="predicted"/>
<accession>A0A5C4M040</accession>
<dbReference type="PANTHER" id="PTHR43741:SF4">
    <property type="entry name" value="FMN-DEPENDENT NADH:QUINONE OXIDOREDUCTASE"/>
    <property type="match status" value="1"/>
</dbReference>
<dbReference type="Proteomes" id="UP000305546">
    <property type="component" value="Unassembled WGS sequence"/>
</dbReference>
<protein>
    <submittedName>
        <fullName evidence="2">NAD(P)H-dependent oxidoreductase</fullName>
    </submittedName>
</protein>
<dbReference type="InterPro" id="IPR029039">
    <property type="entry name" value="Flavoprotein-like_sf"/>
</dbReference>
<evidence type="ECO:0000313" key="3">
    <source>
        <dbReference type="Proteomes" id="UP000305546"/>
    </source>
</evidence>
<evidence type="ECO:0000313" key="2">
    <source>
        <dbReference type="EMBL" id="TNC22896.1"/>
    </source>
</evidence>
<dbReference type="InterPro" id="IPR003680">
    <property type="entry name" value="Flavodoxin_fold"/>
</dbReference>
<keyword evidence="3" id="KW-1185">Reference proteome</keyword>
<feature type="domain" description="Flavodoxin-like fold" evidence="1">
    <location>
        <begin position="24"/>
        <end position="182"/>
    </location>
</feature>
<gene>
    <name evidence="2" type="ORF">FG385_23660</name>
</gene>
<dbReference type="Gene3D" id="3.40.50.360">
    <property type="match status" value="1"/>
</dbReference>
<name>A0A5C4M040_9PSEU</name>
<dbReference type="Pfam" id="PF02525">
    <property type="entry name" value="Flavodoxin_2"/>
    <property type="match status" value="1"/>
</dbReference>
<dbReference type="PANTHER" id="PTHR43741">
    <property type="entry name" value="FMN-DEPENDENT NADH-AZOREDUCTASE 1"/>
    <property type="match status" value="1"/>
</dbReference>
<reference evidence="2 3" key="1">
    <citation type="submission" date="2019-06" db="EMBL/GenBank/DDBJ databases">
        <title>Amycolatopsis alkalitolerans sp. nov., isolated from Gastrodia elata Blume.</title>
        <authorList>
            <person name="Narsing Rao M.P."/>
            <person name="Li W.J."/>
        </authorList>
    </citation>
    <scope>NUCLEOTIDE SEQUENCE [LARGE SCALE GENOMIC DNA]</scope>
    <source>
        <strain evidence="2 3">SYSUP0005</strain>
    </source>
</reference>
<dbReference type="AlphaFoldDB" id="A0A5C4M040"/>
<dbReference type="SUPFAM" id="SSF52218">
    <property type="entry name" value="Flavoproteins"/>
    <property type="match status" value="1"/>
</dbReference>
<dbReference type="EMBL" id="VDFW01000023">
    <property type="protein sequence ID" value="TNC22896.1"/>
    <property type="molecule type" value="Genomic_DNA"/>
</dbReference>
<dbReference type="InterPro" id="IPR050104">
    <property type="entry name" value="FMN-dep_NADH:Q_OxRdtase_AzoR1"/>
</dbReference>
<sequence length="186" mass="20304">MCPLRAFLSVMGLTDRTRMKGHEMSVLRVDSSIRYEGSVSRELTAKFAGDDAVHRDLTAMHELNEAWRRAALGEPGPLVRELADEVAAADAIVIGAPVYDFGISAALKSWLNLLIVDPRFNPRSTWGTALASVPVTLVVVSGWRYGPGSPVEGWNHAIPYLRRIFEDLFGADVTLEVVEGTVQNAA</sequence>
<comment type="caution">
    <text evidence="2">The sequence shown here is derived from an EMBL/GenBank/DDBJ whole genome shotgun (WGS) entry which is preliminary data.</text>
</comment>
<evidence type="ECO:0000259" key="1">
    <source>
        <dbReference type="Pfam" id="PF02525"/>
    </source>
</evidence>
<organism evidence="2 3">
    <name type="scientific">Amycolatopsis alkalitolerans</name>
    <dbReference type="NCBI Taxonomy" id="2547244"/>
    <lineage>
        <taxon>Bacteria</taxon>
        <taxon>Bacillati</taxon>
        <taxon>Actinomycetota</taxon>
        <taxon>Actinomycetes</taxon>
        <taxon>Pseudonocardiales</taxon>
        <taxon>Pseudonocardiaceae</taxon>
        <taxon>Amycolatopsis</taxon>
    </lineage>
</organism>